<evidence type="ECO:0000256" key="3">
    <source>
        <dbReference type="SAM" id="MobiDB-lite"/>
    </source>
</evidence>
<dbReference type="AlphaFoldDB" id="A0A811LA14"/>
<dbReference type="EMBL" id="CAJFCW020000005">
    <property type="protein sequence ID" value="CAG9119206.1"/>
    <property type="molecule type" value="Genomic_DNA"/>
</dbReference>
<feature type="compositionally biased region" description="Basic and acidic residues" evidence="3">
    <location>
        <begin position="122"/>
        <end position="134"/>
    </location>
</feature>
<evidence type="ECO:0000256" key="1">
    <source>
        <dbReference type="ARBA" id="ARBA00000707"/>
    </source>
</evidence>
<gene>
    <name evidence="5" type="ORF">BOKJ2_LOCUS10724</name>
</gene>
<dbReference type="EMBL" id="CAJFDH010000005">
    <property type="protein sequence ID" value="CAD5223954.1"/>
    <property type="molecule type" value="Genomic_DNA"/>
</dbReference>
<dbReference type="OrthoDB" id="292964at2759"/>
<keyword evidence="6" id="KW-1185">Reference proteome</keyword>
<comment type="caution">
    <text evidence="5">The sequence shown here is derived from an EMBL/GenBank/DDBJ whole genome shotgun (WGS) entry which is preliminary data.</text>
</comment>
<dbReference type="InterPro" id="IPR028889">
    <property type="entry name" value="USP"/>
</dbReference>
<dbReference type="InterPro" id="IPR018200">
    <property type="entry name" value="USP_CS"/>
</dbReference>
<feature type="domain" description="USP" evidence="4">
    <location>
        <begin position="190"/>
        <end position="526"/>
    </location>
</feature>
<feature type="region of interest" description="Disordered" evidence="3">
    <location>
        <begin position="122"/>
        <end position="163"/>
    </location>
</feature>
<dbReference type="GO" id="GO:0016579">
    <property type="term" value="P:protein deubiquitination"/>
    <property type="evidence" value="ECO:0007669"/>
    <property type="project" value="InterPro"/>
</dbReference>
<evidence type="ECO:0000256" key="2">
    <source>
        <dbReference type="ARBA" id="ARBA00012759"/>
    </source>
</evidence>
<dbReference type="Proteomes" id="UP000783686">
    <property type="component" value="Unassembled WGS sequence"/>
</dbReference>
<dbReference type="PANTHER" id="PTHR21646">
    <property type="entry name" value="UBIQUITIN CARBOXYL-TERMINAL HYDROLASE"/>
    <property type="match status" value="1"/>
</dbReference>
<dbReference type="PROSITE" id="PS00973">
    <property type="entry name" value="USP_2"/>
    <property type="match status" value="1"/>
</dbReference>
<dbReference type="InterPro" id="IPR050185">
    <property type="entry name" value="Ub_carboxyl-term_hydrolase"/>
</dbReference>
<feature type="region of interest" description="Disordered" evidence="3">
    <location>
        <begin position="17"/>
        <end position="38"/>
    </location>
</feature>
<name>A0A811LA14_9BILA</name>
<dbReference type="Gene3D" id="3.90.70.10">
    <property type="entry name" value="Cysteine proteinases"/>
    <property type="match status" value="1"/>
</dbReference>
<evidence type="ECO:0000313" key="5">
    <source>
        <dbReference type="EMBL" id="CAD5223954.1"/>
    </source>
</evidence>
<sequence>MSTVFEYDYQKRTILDDERAPFHSPNPYNSSEETKMDFEPSNGQVLVLQRQEQAVHIKPDTNQDEYTKFDGEKSQRQGIGLQNGFAHKIKSYGEEGTQEYNQHNDVLPNKEDQRVGKDFRQRELGNGDEQKVIEGQKGCQNGVHQVNGQEKRDSGAKKDDQDKEETEADLVECYKKIFWITRNRSTLRIPGLTNFRNNCFMNAALQALLNTTPLLEFFCPETFSSYVNIKNKKGTRGKLAAAFMAIKVLYCSGDYDTIHPFAFYEIFKQFCPHLCNGDQQDASEFLAIVLNYLHEDMKEDQNRTGTQQSYEGENIAFEWRHCLDLNVDFIPSPILHTFYLVKFCERLCKPCQYKSLSFELESQIRLNPPTGCKIDECTLFSCLDEYFGYTNFEDSATTQCQGCHNSVKPTKSEMVWSLPSVLVFTLNRFVTTSINGRVHFTKNRINVAYPEFLDMKRYVHRQSVSPHTKYRLYAVTEHNGTINTGHYTTIFRKGWEWVRANDSGSSRIEKENVQTRDAYLLYYCRLDRLGDSY</sequence>
<dbReference type="EC" id="3.4.19.12" evidence="2"/>
<accession>A0A811LA14</accession>
<proteinExistence type="predicted"/>
<dbReference type="Pfam" id="PF00443">
    <property type="entry name" value="UCH"/>
    <property type="match status" value="1"/>
</dbReference>
<dbReference type="GO" id="GO:0004843">
    <property type="term" value="F:cysteine-type deubiquitinase activity"/>
    <property type="evidence" value="ECO:0007669"/>
    <property type="project" value="UniProtKB-EC"/>
</dbReference>
<protein>
    <recommendedName>
        <fullName evidence="2">ubiquitinyl hydrolase 1</fullName>
        <ecNumber evidence="2">3.4.19.12</ecNumber>
    </recommendedName>
</protein>
<comment type="catalytic activity">
    <reaction evidence="1">
        <text>Thiol-dependent hydrolysis of ester, thioester, amide, peptide and isopeptide bonds formed by the C-terminal Gly of ubiquitin (a 76-residue protein attached to proteins as an intracellular targeting signal).</text>
        <dbReference type="EC" id="3.4.19.12"/>
    </reaction>
</comment>
<evidence type="ECO:0000259" key="4">
    <source>
        <dbReference type="PROSITE" id="PS50235"/>
    </source>
</evidence>
<dbReference type="SUPFAM" id="SSF54001">
    <property type="entry name" value="Cysteine proteinases"/>
    <property type="match status" value="1"/>
</dbReference>
<dbReference type="PROSITE" id="PS50235">
    <property type="entry name" value="USP_3"/>
    <property type="match status" value="1"/>
</dbReference>
<dbReference type="InterPro" id="IPR038765">
    <property type="entry name" value="Papain-like_cys_pep_sf"/>
</dbReference>
<dbReference type="Proteomes" id="UP000614601">
    <property type="component" value="Unassembled WGS sequence"/>
</dbReference>
<feature type="compositionally biased region" description="Basic and acidic residues" evidence="3">
    <location>
        <begin position="149"/>
        <end position="161"/>
    </location>
</feature>
<organism evidence="5 6">
    <name type="scientific">Bursaphelenchus okinawaensis</name>
    <dbReference type="NCBI Taxonomy" id="465554"/>
    <lineage>
        <taxon>Eukaryota</taxon>
        <taxon>Metazoa</taxon>
        <taxon>Ecdysozoa</taxon>
        <taxon>Nematoda</taxon>
        <taxon>Chromadorea</taxon>
        <taxon>Rhabditida</taxon>
        <taxon>Tylenchina</taxon>
        <taxon>Tylenchomorpha</taxon>
        <taxon>Aphelenchoidea</taxon>
        <taxon>Aphelenchoididae</taxon>
        <taxon>Bursaphelenchus</taxon>
    </lineage>
</organism>
<evidence type="ECO:0000313" key="6">
    <source>
        <dbReference type="Proteomes" id="UP000614601"/>
    </source>
</evidence>
<reference evidence="5" key="1">
    <citation type="submission" date="2020-09" db="EMBL/GenBank/DDBJ databases">
        <authorList>
            <person name="Kikuchi T."/>
        </authorList>
    </citation>
    <scope>NUCLEOTIDE SEQUENCE</scope>
    <source>
        <strain evidence="5">SH1</strain>
    </source>
</reference>
<feature type="compositionally biased region" description="Polar residues" evidence="3">
    <location>
        <begin position="138"/>
        <end position="148"/>
    </location>
</feature>
<dbReference type="InterPro" id="IPR001394">
    <property type="entry name" value="Peptidase_C19_UCH"/>
</dbReference>